<dbReference type="Proteomes" id="UP000317624">
    <property type="component" value="Unassembled WGS sequence"/>
</dbReference>
<dbReference type="OrthoDB" id="5480482at2"/>
<feature type="domain" description="F5/8 type C" evidence="2">
    <location>
        <begin position="10"/>
        <end position="142"/>
    </location>
</feature>
<dbReference type="SUPFAM" id="SSF49785">
    <property type="entry name" value="Galactose-binding domain-like"/>
    <property type="match status" value="3"/>
</dbReference>
<dbReference type="Pfam" id="PF18962">
    <property type="entry name" value="Por_Secre_tail"/>
    <property type="match status" value="1"/>
</dbReference>
<evidence type="ECO:0000259" key="2">
    <source>
        <dbReference type="PROSITE" id="PS50022"/>
    </source>
</evidence>
<keyword evidence="1" id="KW-0732">Signal</keyword>
<dbReference type="PROSITE" id="PS50022">
    <property type="entry name" value="FA58C_3"/>
    <property type="match status" value="3"/>
</dbReference>
<evidence type="ECO:0000313" key="4">
    <source>
        <dbReference type="Proteomes" id="UP000317624"/>
    </source>
</evidence>
<name>A0A558BRI8_9BACT</name>
<dbReference type="Gene3D" id="2.60.120.260">
    <property type="entry name" value="Galactose-binding domain-like"/>
    <property type="match status" value="3"/>
</dbReference>
<dbReference type="Pfam" id="PF00754">
    <property type="entry name" value="F5_F8_type_C"/>
    <property type="match status" value="3"/>
</dbReference>
<dbReference type="EMBL" id="VMRJ01000004">
    <property type="protein sequence ID" value="TVT39095.1"/>
    <property type="molecule type" value="Genomic_DNA"/>
</dbReference>
<sequence>MKSYVVQRITWLLAFLLLANSPLFAQNLALGKAAIASSAVQAASNAFDGNSGTRWESSSSDPQYIIVDLGSVQSIDRIRLSWETALGKDFTLDISAVTAAPSDASWTNVVSGTWATAKSVTGNASTTNDYTDLGKSGRYVRMRGTARGTGYGYSLFEFAVYPYDPNPNLAFGKLATASANPMKAAANAFDADGKTRWESAYTDAQYIMVDLGSVQTIDRIRLTWEAALGKDFTLDVSNDGTNWQTAVTVTGNTSTSNEYPNLGQSGRYVRMNGIARGTVYGYSLYEFEVFAASNNATNIANTKPAVASTTQGTLLAGYAFDNDRLTRWASTAGREDASIYVDLRGEATISRVYLVWEKAYGGDFTIEVSEDAQTWTTVATTVGNSFHFNEYSFTTPVTGRYVRMNGTKRGTTVSDNGYSLYEFQVNGTLQPLPVTLTSFSVAVQGAGVVANWATASEQHNAGFEVQRSADGASFTTLATVAGMGTTQSAHTYSYFDAAPLRTTSYYRLKQLDLDGTFAYSPVVAVQVAAASTAALSIYPNPTADRATVTWETPIESAGRWYLTNSTGQVVHAELLSGESASTLTLDLQAYPAGSYVLTVESAGKVLRRARVQKSN</sequence>
<proteinExistence type="predicted"/>
<reference evidence="3 4" key="1">
    <citation type="submission" date="2019-07" db="EMBL/GenBank/DDBJ databases">
        <title>Hymenobacter sp. straun FUR1 Genome sequencing and assembly.</title>
        <authorList>
            <person name="Chhetri G."/>
        </authorList>
    </citation>
    <scope>NUCLEOTIDE SEQUENCE [LARGE SCALE GENOMIC DNA]</scope>
    <source>
        <strain evidence="3 4">Fur1</strain>
    </source>
</reference>
<feature type="signal peptide" evidence="1">
    <location>
        <begin position="1"/>
        <end position="25"/>
    </location>
</feature>
<dbReference type="PANTHER" id="PTHR45713:SF6">
    <property type="entry name" value="F5_8 TYPE C DOMAIN-CONTAINING PROTEIN"/>
    <property type="match status" value="1"/>
</dbReference>
<evidence type="ECO:0000313" key="3">
    <source>
        <dbReference type="EMBL" id="TVT39095.1"/>
    </source>
</evidence>
<feature type="domain" description="F5/8 type C" evidence="2">
    <location>
        <begin position="321"/>
        <end position="428"/>
    </location>
</feature>
<dbReference type="NCBIfam" id="TIGR04183">
    <property type="entry name" value="Por_Secre_tail"/>
    <property type="match status" value="1"/>
</dbReference>
<feature type="domain" description="F5/8 type C" evidence="2">
    <location>
        <begin position="148"/>
        <end position="292"/>
    </location>
</feature>
<gene>
    <name evidence="3" type="ORF">FNT36_15640</name>
</gene>
<dbReference type="AlphaFoldDB" id="A0A558BRI8"/>
<dbReference type="PANTHER" id="PTHR45713">
    <property type="entry name" value="FTP DOMAIN-CONTAINING PROTEIN"/>
    <property type="match status" value="1"/>
</dbReference>
<keyword evidence="4" id="KW-1185">Reference proteome</keyword>
<dbReference type="InterPro" id="IPR026444">
    <property type="entry name" value="Secre_tail"/>
</dbReference>
<dbReference type="InterPro" id="IPR008979">
    <property type="entry name" value="Galactose-bd-like_sf"/>
</dbReference>
<accession>A0A558BRI8</accession>
<evidence type="ECO:0000256" key="1">
    <source>
        <dbReference type="SAM" id="SignalP"/>
    </source>
</evidence>
<comment type="caution">
    <text evidence="3">The sequence shown here is derived from an EMBL/GenBank/DDBJ whole genome shotgun (WGS) entry which is preliminary data.</text>
</comment>
<protein>
    <submittedName>
        <fullName evidence="3">T9SS type A sorting domain-containing protein</fullName>
    </submittedName>
</protein>
<dbReference type="InterPro" id="IPR051941">
    <property type="entry name" value="BG_Antigen-Binding_Lectin"/>
</dbReference>
<organism evidence="3 4">
    <name type="scientific">Hymenobacter setariae</name>
    <dbReference type="NCBI Taxonomy" id="2594794"/>
    <lineage>
        <taxon>Bacteria</taxon>
        <taxon>Pseudomonadati</taxon>
        <taxon>Bacteroidota</taxon>
        <taxon>Cytophagia</taxon>
        <taxon>Cytophagales</taxon>
        <taxon>Hymenobacteraceae</taxon>
        <taxon>Hymenobacter</taxon>
    </lineage>
</organism>
<dbReference type="InterPro" id="IPR000421">
    <property type="entry name" value="FA58C"/>
</dbReference>
<dbReference type="RefSeq" id="WP_144849613.1">
    <property type="nucleotide sequence ID" value="NZ_VMRJ01000004.1"/>
</dbReference>
<feature type="chain" id="PRO_5035266139" evidence="1">
    <location>
        <begin position="26"/>
        <end position="615"/>
    </location>
</feature>